<accession>A0A382N4F2</accession>
<evidence type="ECO:0000313" key="2">
    <source>
        <dbReference type="EMBL" id="SVC56064.1"/>
    </source>
</evidence>
<dbReference type="CDD" id="cd00688">
    <property type="entry name" value="ISOPREN_C2_like"/>
    <property type="match status" value="1"/>
</dbReference>
<dbReference type="EMBL" id="UINC01097944">
    <property type="protein sequence ID" value="SVC56064.1"/>
    <property type="molecule type" value="Genomic_DNA"/>
</dbReference>
<evidence type="ECO:0008006" key="3">
    <source>
        <dbReference type="Google" id="ProtNLM"/>
    </source>
</evidence>
<gene>
    <name evidence="2" type="ORF">METZ01_LOCUS308918</name>
</gene>
<dbReference type="SUPFAM" id="SSF48239">
    <property type="entry name" value="Terpenoid cyclases/Protein prenyltransferases"/>
    <property type="match status" value="1"/>
</dbReference>
<protein>
    <recommendedName>
        <fullName evidence="3">Squalene cyclase C-terminal domain-containing protein</fullName>
    </recommendedName>
</protein>
<dbReference type="AlphaFoldDB" id="A0A382N4F2"/>
<dbReference type="Gene3D" id="1.50.10.20">
    <property type="match status" value="2"/>
</dbReference>
<proteinExistence type="predicted"/>
<evidence type="ECO:0000256" key="1">
    <source>
        <dbReference type="SAM" id="MobiDB-lite"/>
    </source>
</evidence>
<name>A0A382N4F2_9ZZZZ</name>
<reference evidence="2" key="1">
    <citation type="submission" date="2018-05" db="EMBL/GenBank/DDBJ databases">
        <authorList>
            <person name="Lanie J.A."/>
            <person name="Ng W.-L."/>
            <person name="Kazmierczak K.M."/>
            <person name="Andrzejewski T.M."/>
            <person name="Davidsen T.M."/>
            <person name="Wayne K.J."/>
            <person name="Tettelin H."/>
            <person name="Glass J.I."/>
            <person name="Rusch D."/>
            <person name="Podicherti R."/>
            <person name="Tsui H.-C.T."/>
            <person name="Winkler M.E."/>
        </authorList>
    </citation>
    <scope>NUCLEOTIDE SEQUENCE</scope>
</reference>
<feature type="non-terminal residue" evidence="2">
    <location>
        <position position="1"/>
    </location>
</feature>
<feature type="non-terminal residue" evidence="2">
    <location>
        <position position="373"/>
    </location>
</feature>
<dbReference type="InterPro" id="IPR008930">
    <property type="entry name" value="Terpenoid_cyclase/PrenylTrfase"/>
</dbReference>
<organism evidence="2">
    <name type="scientific">marine metagenome</name>
    <dbReference type="NCBI Taxonomy" id="408172"/>
    <lineage>
        <taxon>unclassified sequences</taxon>
        <taxon>metagenomes</taxon>
        <taxon>ecological metagenomes</taxon>
    </lineage>
</organism>
<sequence length="373" mass="41818">TRPDKAPKSVASPVQMAALRNPNVINSFTPSVTKIRSSVPTVRESRSKPVFSVVDVTPLPSSPRVNLPFPRPKPTLVKSVDPQTNPLKTKPVDPYEKRSVKPELRAAFVKRQGGGPETEAAVALALEWLKKNQSKDGHWNHRSGHITAATGLAMLAYMGWGAKHTESGPYQNVLRKAVEWMLTKERSGDLRYRGDMYDHGIAAIALAEAYNLTRDERLLKAVERMVDFTVKAQNPTTGGWRYKTYEENPRDKGDLSVSGWQLMALKSARLGGINVPEETFEKARVFLAAVTVGDRGYEYQPGRKPSNAMIAEGLFCEQILREGRMNEQMKRSTTLIQSSLPKSSTVDYYYWYYGSLAMRQAQGEAWNAWNDRL</sequence>
<feature type="region of interest" description="Disordered" evidence="1">
    <location>
        <begin position="65"/>
        <end position="96"/>
    </location>
</feature>